<dbReference type="RefSeq" id="WP_200970817.1">
    <property type="nucleotide sequence ID" value="NZ_CP065592.1"/>
</dbReference>
<evidence type="ECO:0000259" key="6">
    <source>
        <dbReference type="PROSITE" id="PS50043"/>
    </source>
</evidence>
<evidence type="ECO:0000256" key="2">
    <source>
        <dbReference type="ARBA" id="ARBA00023125"/>
    </source>
</evidence>
<dbReference type="GO" id="GO:0006355">
    <property type="term" value="P:regulation of DNA-templated transcription"/>
    <property type="evidence" value="ECO:0007669"/>
    <property type="project" value="InterPro"/>
</dbReference>
<dbReference type="SMART" id="SM00421">
    <property type="entry name" value="HTH_LUXR"/>
    <property type="match status" value="1"/>
</dbReference>
<feature type="domain" description="HTH luxR-type" evidence="6">
    <location>
        <begin position="42"/>
        <end position="107"/>
    </location>
</feature>
<evidence type="ECO:0000313" key="7">
    <source>
        <dbReference type="EMBL" id="QPQ54290.1"/>
    </source>
</evidence>
<dbReference type="PANTHER" id="PTHR44688:SF16">
    <property type="entry name" value="DNA-BINDING TRANSCRIPTIONAL ACTIVATOR DEVR_DOSR"/>
    <property type="match status" value="1"/>
</dbReference>
<sequence>MNEAAIRVVLAPDRRFPFRRGRPDPQLPSSPAPNSAYHRRVTESGLKRLTDGQKACLRMVYRHMSSKDIARSLGISPHTVDQRLRIAMHTLGVCSRIEAARLLAHHENGAYQPIIYQAPDIASSLSAAEPEPLARSEPEGQADGRHFRQAQAFYSADPMPERRLPLPLRKRGGRHNGLGTKDTLIWVVAIPILAMVAVGMLATGLNVLATLVGFPLANFQ</sequence>
<keyword evidence="8" id="KW-1185">Reference proteome</keyword>
<dbReference type="KEGG" id="sflv:IC614_07940"/>
<dbReference type="CDD" id="cd06170">
    <property type="entry name" value="LuxR_C_like"/>
    <property type="match status" value="1"/>
</dbReference>
<keyword evidence="5" id="KW-1133">Transmembrane helix</keyword>
<evidence type="ECO:0000256" key="3">
    <source>
        <dbReference type="ARBA" id="ARBA00023163"/>
    </source>
</evidence>
<reference evidence="7 8" key="1">
    <citation type="submission" date="2020-11" db="EMBL/GenBank/DDBJ databases">
        <title>Genome seq and assembly of Sphingosinicella sp.</title>
        <authorList>
            <person name="Chhetri G."/>
        </authorList>
    </citation>
    <scope>NUCLEOTIDE SEQUENCE [LARGE SCALE GENOMIC DNA]</scope>
    <source>
        <strain evidence="7 8">UDD2</strain>
    </source>
</reference>
<keyword evidence="5" id="KW-0812">Transmembrane</keyword>
<dbReference type="GO" id="GO:0003677">
    <property type="term" value="F:DNA binding"/>
    <property type="evidence" value="ECO:0007669"/>
    <property type="project" value="UniProtKB-KW"/>
</dbReference>
<accession>A0A7T2GI48</accession>
<dbReference type="Pfam" id="PF00196">
    <property type="entry name" value="GerE"/>
    <property type="match status" value="1"/>
</dbReference>
<dbReference type="EMBL" id="CP065592">
    <property type="protein sequence ID" value="QPQ54290.1"/>
    <property type="molecule type" value="Genomic_DNA"/>
</dbReference>
<dbReference type="InterPro" id="IPR016032">
    <property type="entry name" value="Sig_transdc_resp-reg_C-effctor"/>
</dbReference>
<dbReference type="Proteomes" id="UP000594873">
    <property type="component" value="Chromosome"/>
</dbReference>
<dbReference type="PANTHER" id="PTHR44688">
    <property type="entry name" value="DNA-BINDING TRANSCRIPTIONAL ACTIVATOR DEVR_DOSR"/>
    <property type="match status" value="1"/>
</dbReference>
<dbReference type="InterPro" id="IPR036388">
    <property type="entry name" value="WH-like_DNA-bd_sf"/>
</dbReference>
<keyword evidence="1" id="KW-0805">Transcription regulation</keyword>
<keyword evidence="3" id="KW-0804">Transcription</keyword>
<evidence type="ECO:0000256" key="4">
    <source>
        <dbReference type="SAM" id="MobiDB-lite"/>
    </source>
</evidence>
<gene>
    <name evidence="7" type="ORF">IC614_07940</name>
</gene>
<dbReference type="SUPFAM" id="SSF46894">
    <property type="entry name" value="C-terminal effector domain of the bipartite response regulators"/>
    <property type="match status" value="1"/>
</dbReference>
<keyword evidence="5" id="KW-0472">Membrane</keyword>
<name>A0A7T2GI48_9SPHN</name>
<dbReference type="InterPro" id="IPR000792">
    <property type="entry name" value="Tscrpt_reg_LuxR_C"/>
</dbReference>
<proteinExistence type="predicted"/>
<feature type="region of interest" description="Disordered" evidence="4">
    <location>
        <begin position="17"/>
        <end position="37"/>
    </location>
</feature>
<keyword evidence="2" id="KW-0238">DNA-binding</keyword>
<feature type="transmembrane region" description="Helical" evidence="5">
    <location>
        <begin position="184"/>
        <end position="217"/>
    </location>
</feature>
<evidence type="ECO:0000256" key="1">
    <source>
        <dbReference type="ARBA" id="ARBA00023015"/>
    </source>
</evidence>
<dbReference type="AlphaFoldDB" id="A0A7T2GI48"/>
<dbReference type="PROSITE" id="PS50043">
    <property type="entry name" value="HTH_LUXR_2"/>
    <property type="match status" value="1"/>
</dbReference>
<protein>
    <submittedName>
        <fullName evidence="7">Helix-turn-helix transcriptional regulator</fullName>
    </submittedName>
</protein>
<organism evidence="7 8">
    <name type="scientific">Allosphingosinicella flava</name>
    <dbReference type="NCBI Taxonomy" id="2771430"/>
    <lineage>
        <taxon>Bacteria</taxon>
        <taxon>Pseudomonadati</taxon>
        <taxon>Pseudomonadota</taxon>
        <taxon>Alphaproteobacteria</taxon>
        <taxon>Sphingomonadales</taxon>
        <taxon>Sphingomonadaceae</taxon>
        <taxon>Allosphingosinicella</taxon>
    </lineage>
</organism>
<evidence type="ECO:0000256" key="5">
    <source>
        <dbReference type="SAM" id="Phobius"/>
    </source>
</evidence>
<dbReference type="Gene3D" id="1.10.10.10">
    <property type="entry name" value="Winged helix-like DNA-binding domain superfamily/Winged helix DNA-binding domain"/>
    <property type="match status" value="1"/>
</dbReference>
<evidence type="ECO:0000313" key="8">
    <source>
        <dbReference type="Proteomes" id="UP000594873"/>
    </source>
</evidence>